<feature type="compositionally biased region" description="Low complexity" evidence="1">
    <location>
        <begin position="68"/>
        <end position="78"/>
    </location>
</feature>
<organism evidence="2">
    <name type="scientific">Oryza punctata</name>
    <name type="common">Red rice</name>
    <dbReference type="NCBI Taxonomy" id="4537"/>
    <lineage>
        <taxon>Eukaryota</taxon>
        <taxon>Viridiplantae</taxon>
        <taxon>Streptophyta</taxon>
        <taxon>Embryophyta</taxon>
        <taxon>Tracheophyta</taxon>
        <taxon>Spermatophyta</taxon>
        <taxon>Magnoliopsida</taxon>
        <taxon>Liliopsida</taxon>
        <taxon>Poales</taxon>
        <taxon>Poaceae</taxon>
        <taxon>BOP clade</taxon>
        <taxon>Oryzoideae</taxon>
        <taxon>Oryzeae</taxon>
        <taxon>Oryzinae</taxon>
        <taxon>Oryza</taxon>
    </lineage>
</organism>
<feature type="region of interest" description="Disordered" evidence="1">
    <location>
        <begin position="1"/>
        <end position="85"/>
    </location>
</feature>
<dbReference type="AlphaFoldDB" id="A0A0E0JRZ4"/>
<dbReference type="EnsemblPlants" id="OPUNC01G38550.1">
    <property type="protein sequence ID" value="OPUNC01G38550.1"/>
    <property type="gene ID" value="OPUNC01G38550"/>
</dbReference>
<name>A0A0E0JRZ4_ORYPU</name>
<dbReference type="Proteomes" id="UP000026962">
    <property type="component" value="Chromosome 1"/>
</dbReference>
<protein>
    <submittedName>
        <fullName evidence="2">Uncharacterized protein</fullName>
    </submittedName>
</protein>
<proteinExistence type="predicted"/>
<dbReference type="HOGENOM" id="CLU_1790045_0_0_1"/>
<evidence type="ECO:0000313" key="3">
    <source>
        <dbReference type="Proteomes" id="UP000026962"/>
    </source>
</evidence>
<evidence type="ECO:0000256" key="1">
    <source>
        <dbReference type="SAM" id="MobiDB-lite"/>
    </source>
</evidence>
<evidence type="ECO:0000313" key="2">
    <source>
        <dbReference type="EnsemblPlants" id="OPUNC01G38550.1"/>
    </source>
</evidence>
<feature type="compositionally biased region" description="Low complexity" evidence="1">
    <location>
        <begin position="38"/>
        <end position="60"/>
    </location>
</feature>
<sequence>MCSPTRIHQKGHDVPAGESSLGGESGGRQGSARRGGRRPAAGEAEAISRLSSSSPSVHGSPTPPRLRPPQLLLRGPRLQAERPLRPGAAAPFRHTMARLGWGRVLNLVKPLHATGRINLHQGKGEKTRMEGRGSSTYVLHVYLLS</sequence>
<accession>A0A0E0JRZ4</accession>
<dbReference type="Gramene" id="OPUNC01G38550.1">
    <property type="protein sequence ID" value="OPUNC01G38550.1"/>
    <property type="gene ID" value="OPUNC01G38550"/>
</dbReference>
<reference evidence="2" key="1">
    <citation type="submission" date="2015-04" db="UniProtKB">
        <authorList>
            <consortium name="EnsemblPlants"/>
        </authorList>
    </citation>
    <scope>IDENTIFICATION</scope>
</reference>
<keyword evidence="3" id="KW-1185">Reference proteome</keyword>
<reference evidence="2" key="2">
    <citation type="submission" date="2018-05" db="EMBL/GenBank/DDBJ databases">
        <title>OpunRS2 (Oryza punctata Reference Sequence Version 2).</title>
        <authorList>
            <person name="Zhang J."/>
            <person name="Kudrna D."/>
            <person name="Lee S."/>
            <person name="Talag J."/>
            <person name="Welchert J."/>
            <person name="Wing R.A."/>
        </authorList>
    </citation>
    <scope>NUCLEOTIDE SEQUENCE [LARGE SCALE GENOMIC DNA]</scope>
</reference>